<evidence type="ECO:0000256" key="2">
    <source>
        <dbReference type="SAM" id="MobiDB-lite"/>
    </source>
</evidence>
<name>A0A058Z825_FONAL</name>
<reference evidence="4" key="1">
    <citation type="submission" date="2013-04" db="EMBL/GenBank/DDBJ databases">
        <title>The Genome Sequence of Fonticula alba ATCC 38817.</title>
        <authorList>
            <consortium name="The Broad Institute Genomics Platform"/>
            <person name="Russ C."/>
            <person name="Cuomo C."/>
            <person name="Burger G."/>
            <person name="Gray M.W."/>
            <person name="Holland P.W.H."/>
            <person name="King N."/>
            <person name="Lang F.B.F."/>
            <person name="Roger A.J."/>
            <person name="Ruiz-Trillo I."/>
            <person name="Brown M."/>
            <person name="Walker B."/>
            <person name="Young S."/>
            <person name="Zeng Q."/>
            <person name="Gargeya S."/>
            <person name="Fitzgerald M."/>
            <person name="Haas B."/>
            <person name="Abouelleil A."/>
            <person name="Allen A.W."/>
            <person name="Alvarado L."/>
            <person name="Arachchi H.M."/>
            <person name="Berlin A.M."/>
            <person name="Chapman S.B."/>
            <person name="Gainer-Dewar J."/>
            <person name="Goldberg J."/>
            <person name="Griggs A."/>
            <person name="Gujja S."/>
            <person name="Hansen M."/>
            <person name="Howarth C."/>
            <person name="Imamovic A."/>
            <person name="Ireland A."/>
            <person name="Larimer J."/>
            <person name="McCowan C."/>
            <person name="Murphy C."/>
            <person name="Pearson M."/>
            <person name="Poon T.W."/>
            <person name="Priest M."/>
            <person name="Roberts A."/>
            <person name="Saif S."/>
            <person name="Shea T."/>
            <person name="Sisk P."/>
            <person name="Sykes S."/>
            <person name="Wortman J."/>
            <person name="Nusbaum C."/>
            <person name="Birren B."/>
        </authorList>
    </citation>
    <scope>NUCLEOTIDE SEQUENCE [LARGE SCALE GENOMIC DNA]</scope>
    <source>
        <strain evidence="4">ATCC 38817</strain>
    </source>
</reference>
<protein>
    <recommendedName>
        <fullName evidence="3">Integrator complex subunit 7 N-terminal domain-containing protein</fullName>
    </recommendedName>
</protein>
<dbReference type="OrthoDB" id="19459at2759"/>
<feature type="compositionally biased region" description="Low complexity" evidence="2">
    <location>
        <begin position="150"/>
        <end position="159"/>
    </location>
</feature>
<gene>
    <name evidence="4" type="ORF">H696_02601</name>
</gene>
<dbReference type="GeneID" id="20527326"/>
<dbReference type="PANTHER" id="PTHR13322">
    <property type="entry name" value="C1ORF73 PROTEIN"/>
    <property type="match status" value="1"/>
</dbReference>
<dbReference type="Pfam" id="PF24436">
    <property type="entry name" value="INTS7_N"/>
    <property type="match status" value="1"/>
</dbReference>
<evidence type="ECO:0000259" key="3">
    <source>
        <dbReference type="Pfam" id="PF24436"/>
    </source>
</evidence>
<sequence>MSSNPPGGGGPPPASGSGAGPPAPGGLTLPPSMQHPRGRAFPGPHLHPVPPHFGRHHPPSGHMAAPSPQLPAIVKLPPPQGAAPPGAFLPPVPGGAPVPLVSLPAGQSGIELPAPGVGPAIELPPPGIGPGPRPVTPGISLPVVAGFDSTGAGSAAAPSQGPPVTGPLPPPGMPGIHPGGLQLPGRPGAWTLPPAPADPGPPPNYGPSHGPSMVDYGPRPGAAMATPGSHEPPSSGVTFVGSSASASAAAAAAVPASAPAPGTSAAIPQIAVGPPQLAAHLVAREGGLSSADALASGGMAASSGSLAAGPGAAGRHLFQQFAPDTGPSDASMSTTRGLRLVTELETQLHSGVIAVQTTALSRLPGLLATFPLAEVVNTAVLRLVDFFCGTRSVALRHACLGAVRTMAATGLLGLILNIEEVVTSLTHETAFGMDPAARALTIRMVSEMASVLADRVEIHNVLRETLSSSSESSTTCDFRVFQATISAADRVAALSPVFASSILEKIVTLLQDLRHPASIRVSLICLLKHMWPSEADTDQAVHLCFAAMRASRFSSAQDVSLPLIEACIGTLLSLVLRLPARRPALFQVLTAWAQTLLLGRRQADKAHPAEDLLAVPLSTVDLRQEGPAILLGHVLSAIRSLVSQGQELPVDVCQHMLATLMQRGPVSVCAPICQVLIAAIDTDQDRHLEAVFGEPELLAAVVGLACFDDRHVPAMRLLVVAIFRRYHLPGDAASLATLDSLADKLLASLRAHMSPADEGREAVADLMIASETVDALELLGRAEPRAVLGALVDGTSLIVIHLTVASVLFDRLEDNTTSRAKMAILLQLQHCLAACLGSVETLPLDLAPANPTLGPSTMALDLMDRLLEFSLAQPVPAGGLSALSGASRCIELLATLVLVLGRFPGLYGPAEEARLLAVAGRLSSGDTALASGLAMGTEAEEASAPGGGSTRVVSPQVVFQAPGLAFLLCTVERIAGFCLRTGRAAPLALRFLAALPTIDFSHGLLHRGPASSSDMDSRRPAGLTGSHIQTAAPSEVQQLSRRLLVLLAGIAATALRALADEDAGLANVPFGLVLRAHDDALVLARTLQRFDQLGGRAASLEEDFSPSIRSHYRFLCNFLLLQSRTFACLRQLQQLASLADSVDVDRLHAVQAEQLAAHLALLSEGHLKLIRLHFDLDSFTQAELHRRSILLHILSKAIRSRDPDSLCLRSALGLLGQPLSQAPPPMEEPDATMSDASNADGDFDFAFGSDATGGLDGLLSLAGCGGSPSMEDAPAPRVPMQHVAAFARALLLHSPLGLPAYVLQLLSSELSGGLSGRAGDSTQCLLRVLPTCHATAPASPASPDAGTMAPMEIHMPEDSQLVLNVAIQVTPPSRRDSATLERILCRHLALDAGAQGAGREGPRLGIDSFESWSGASSSAALGTLVSDVGASPGRGLPVAGSAAGPPVAALVWCVPLSGDLAATDGRDLGDPHFRAPGPGGPGPADIDLVDLFSASGRMARVVPLAGSSAHATDSRPLDLATSDELPPVAGVSSGSAARPVLSLAGGQPSSPASQTALRGTRFAQASFTFARGDLFVGGADALPPVESADLPLLLDPAAQSRRRARHEPSPASASSPATVVSLFDPGRRRRLLVSALLVDPAGRTWFSGSYQLVDIVSHN</sequence>
<dbReference type="GO" id="GO:0032039">
    <property type="term" value="C:integrator complex"/>
    <property type="evidence" value="ECO:0007669"/>
    <property type="project" value="InterPro"/>
</dbReference>
<dbReference type="EMBL" id="KB932204">
    <property type="protein sequence ID" value="KCV70271.1"/>
    <property type="molecule type" value="Genomic_DNA"/>
</dbReference>
<dbReference type="RefSeq" id="XP_009494787.1">
    <property type="nucleotide sequence ID" value="XM_009496512.1"/>
</dbReference>
<accession>A0A058Z825</accession>
<dbReference type="InterPro" id="IPR056516">
    <property type="entry name" value="INTS7_N"/>
</dbReference>
<feature type="compositionally biased region" description="Pro residues" evidence="2">
    <location>
        <begin position="76"/>
        <end position="90"/>
    </location>
</feature>
<feature type="region of interest" description="Disordered" evidence="2">
    <location>
        <begin position="1599"/>
        <end position="1618"/>
    </location>
</feature>
<evidence type="ECO:0000313" key="5">
    <source>
        <dbReference type="Proteomes" id="UP000030693"/>
    </source>
</evidence>
<dbReference type="GO" id="GO:0034472">
    <property type="term" value="P:snRNA 3'-end processing"/>
    <property type="evidence" value="ECO:0007669"/>
    <property type="project" value="TreeGrafter"/>
</dbReference>
<proteinExistence type="inferred from homology"/>
<dbReference type="Proteomes" id="UP000030693">
    <property type="component" value="Unassembled WGS sequence"/>
</dbReference>
<dbReference type="STRING" id="691883.A0A058Z825"/>
<keyword evidence="5" id="KW-1185">Reference proteome</keyword>
<dbReference type="InterPro" id="IPR016024">
    <property type="entry name" value="ARM-type_fold"/>
</dbReference>
<dbReference type="InterPro" id="IPR033060">
    <property type="entry name" value="INTS7"/>
</dbReference>
<organism evidence="4">
    <name type="scientific">Fonticula alba</name>
    <name type="common">Slime mold</name>
    <dbReference type="NCBI Taxonomy" id="691883"/>
    <lineage>
        <taxon>Eukaryota</taxon>
        <taxon>Rotosphaerida</taxon>
        <taxon>Fonticulaceae</taxon>
        <taxon>Fonticula</taxon>
    </lineage>
</organism>
<feature type="domain" description="Integrator complex subunit 7 N-terminal" evidence="3">
    <location>
        <begin position="342"/>
        <end position="546"/>
    </location>
</feature>
<feature type="region of interest" description="Disordered" evidence="2">
    <location>
        <begin position="1"/>
        <end position="90"/>
    </location>
</feature>
<evidence type="ECO:0000256" key="1">
    <source>
        <dbReference type="ARBA" id="ARBA00008565"/>
    </source>
</evidence>
<comment type="similarity">
    <text evidence="1">Belongs to the Integrator subunit 7 family.</text>
</comment>
<dbReference type="eggNOG" id="KOG1988">
    <property type="taxonomic scope" value="Eukaryota"/>
</dbReference>
<feature type="region of interest" description="Disordered" evidence="2">
    <location>
        <begin position="150"/>
        <end position="235"/>
    </location>
</feature>
<evidence type="ECO:0000313" key="4">
    <source>
        <dbReference type="EMBL" id="KCV70271.1"/>
    </source>
</evidence>
<dbReference type="SUPFAM" id="SSF48371">
    <property type="entry name" value="ARM repeat"/>
    <property type="match status" value="1"/>
</dbReference>
<feature type="compositionally biased region" description="Pro residues" evidence="2">
    <location>
        <begin position="160"/>
        <end position="173"/>
    </location>
</feature>
<dbReference type="PANTHER" id="PTHR13322:SF2">
    <property type="entry name" value="INTEGRATOR COMPLEX SUBUNIT 7"/>
    <property type="match status" value="1"/>
</dbReference>
<feature type="compositionally biased region" description="Pro residues" evidence="2">
    <location>
        <begin position="193"/>
        <end position="205"/>
    </location>
</feature>